<keyword evidence="3" id="KW-0238">DNA-binding</keyword>
<reference evidence="6 7" key="1">
    <citation type="journal article" date="2021" name="Genome Biol. Evol.">
        <title>Complete Genome Sequencing of a Novel Gloeobacter Species from a Waterfall Cave in Mexico.</title>
        <authorList>
            <person name="Saw J.H."/>
            <person name="Cardona T."/>
            <person name="Montejano G."/>
        </authorList>
    </citation>
    <scope>NUCLEOTIDE SEQUENCE [LARGE SCALE GENOMIC DNA]</scope>
    <source>
        <strain evidence="6">MG652769</strain>
    </source>
</reference>
<dbReference type="PANTHER" id="PTHR30385">
    <property type="entry name" value="SIGMA FACTOR F FLAGELLAR"/>
    <property type="match status" value="1"/>
</dbReference>
<dbReference type="SUPFAM" id="SSF88659">
    <property type="entry name" value="Sigma3 and sigma4 domains of RNA polymerase sigma factors"/>
    <property type="match status" value="1"/>
</dbReference>
<sequence>MQPRTQIVQVFCTYAMLDDSQWIGWRVDAELRRNMEAHLQRPPAGVQTVEQWCLFWFERWRVGEDRLARAHLIAFLYEPAYWSARFVRAGFHRQLTLTDLCQTAVANVDLVLQGFNPVRGSDLKRFATRVFRNILYKALREFHEAEVCTTWSLLRKYSLRRLEEALQRQGYDERQTKSFLLACRCYKDTYVPVPLAGTRHLQPPTEQDWQRMAGLYAVRREPQLHQPTAAAGQFREWLELCAKALRQMLTPENFSIGVGGTDEPGDGVELLRDPELNPLDAAGEREEETDRQAFRLQLRSVLTGALRALAAPLPEVLELYYTQQFNQQQIAEHLGIKQYTVSRRLNKAKKHLATALGQWAQQKLHDPLELDVVEGMNRLLEEWLQMHFQPSDEGE</sequence>
<dbReference type="InterPro" id="IPR014284">
    <property type="entry name" value="RNA_pol_sigma-70_dom"/>
</dbReference>
<dbReference type="NCBIfam" id="TIGR02937">
    <property type="entry name" value="sigma70-ECF"/>
    <property type="match status" value="1"/>
</dbReference>
<evidence type="ECO:0000256" key="2">
    <source>
        <dbReference type="ARBA" id="ARBA00023082"/>
    </source>
</evidence>
<organism evidence="6 7">
    <name type="scientific">Gloeobacter morelensis MG652769</name>
    <dbReference type="NCBI Taxonomy" id="2781736"/>
    <lineage>
        <taxon>Bacteria</taxon>
        <taxon>Bacillati</taxon>
        <taxon>Cyanobacteriota</taxon>
        <taxon>Cyanophyceae</taxon>
        <taxon>Gloeobacterales</taxon>
        <taxon>Gloeobacteraceae</taxon>
        <taxon>Gloeobacter</taxon>
        <taxon>Gloeobacter morelensis</taxon>
    </lineage>
</organism>
<proteinExistence type="predicted"/>
<evidence type="ECO:0000256" key="4">
    <source>
        <dbReference type="ARBA" id="ARBA00023163"/>
    </source>
</evidence>
<keyword evidence="2" id="KW-0731">Sigma factor</keyword>
<dbReference type="PANTHER" id="PTHR30385:SF7">
    <property type="entry name" value="RNA POLYMERASE SIGMA FACTOR FLIA"/>
    <property type="match status" value="1"/>
</dbReference>
<keyword evidence="4" id="KW-0804">Transcription</keyword>
<dbReference type="InterPro" id="IPR007630">
    <property type="entry name" value="RNA_pol_sigma70_r4"/>
</dbReference>
<name>A0ABY3PRD0_9CYAN</name>
<dbReference type="RefSeq" id="WP_230843413.1">
    <property type="nucleotide sequence ID" value="NZ_CP063845.1"/>
</dbReference>
<dbReference type="Pfam" id="PF04545">
    <property type="entry name" value="Sigma70_r4"/>
    <property type="match status" value="1"/>
</dbReference>
<evidence type="ECO:0000313" key="6">
    <source>
        <dbReference type="EMBL" id="UFP96169.1"/>
    </source>
</evidence>
<evidence type="ECO:0000256" key="3">
    <source>
        <dbReference type="ARBA" id="ARBA00023125"/>
    </source>
</evidence>
<keyword evidence="7" id="KW-1185">Reference proteome</keyword>
<dbReference type="Gene3D" id="1.10.10.10">
    <property type="entry name" value="Winged helix-like DNA-binding domain superfamily/Winged helix DNA-binding domain"/>
    <property type="match status" value="1"/>
</dbReference>
<dbReference type="EMBL" id="CP063845">
    <property type="protein sequence ID" value="UFP96169.1"/>
    <property type="molecule type" value="Genomic_DNA"/>
</dbReference>
<feature type="domain" description="RNA polymerase sigma-70 region 4" evidence="5">
    <location>
        <begin position="315"/>
        <end position="352"/>
    </location>
</feature>
<evidence type="ECO:0000256" key="1">
    <source>
        <dbReference type="ARBA" id="ARBA00023015"/>
    </source>
</evidence>
<gene>
    <name evidence="6" type="ORF">ISF26_08165</name>
</gene>
<dbReference type="InterPro" id="IPR036388">
    <property type="entry name" value="WH-like_DNA-bd_sf"/>
</dbReference>
<protein>
    <submittedName>
        <fullName evidence="6">Sigma-70 family RNA polymerase sigma factor</fullName>
    </submittedName>
</protein>
<dbReference type="InterPro" id="IPR013324">
    <property type="entry name" value="RNA_pol_sigma_r3/r4-like"/>
</dbReference>
<evidence type="ECO:0000259" key="5">
    <source>
        <dbReference type="Pfam" id="PF04545"/>
    </source>
</evidence>
<dbReference type="Proteomes" id="UP001054846">
    <property type="component" value="Chromosome"/>
</dbReference>
<evidence type="ECO:0000313" key="7">
    <source>
        <dbReference type="Proteomes" id="UP001054846"/>
    </source>
</evidence>
<keyword evidence="1" id="KW-0805">Transcription regulation</keyword>
<accession>A0ABY3PRD0</accession>